<evidence type="ECO:0000313" key="1">
    <source>
        <dbReference type="EMBL" id="KAH9836566.1"/>
    </source>
</evidence>
<sequence>MTVRTAAPFPPPHARSTFSDSLSVQPISITAAGLPWLYLRGGHPKRKSNFVRPQWDGDYEIGAVDDPSWSTLQQAARDALSAPAAFDFSAYLL</sequence>
<gene>
    <name evidence="1" type="ORF">C8Q71DRAFT_48031</name>
</gene>
<dbReference type="RefSeq" id="XP_047778804.1">
    <property type="nucleotide sequence ID" value="XM_047918824.1"/>
</dbReference>
<keyword evidence="2" id="KW-1185">Reference proteome</keyword>
<evidence type="ECO:0000313" key="2">
    <source>
        <dbReference type="Proteomes" id="UP000814176"/>
    </source>
</evidence>
<reference evidence="1 2" key="1">
    <citation type="journal article" date="2021" name="Environ. Microbiol.">
        <title>Gene family expansions and transcriptome signatures uncover fungal adaptations to wood decay.</title>
        <authorList>
            <person name="Hage H."/>
            <person name="Miyauchi S."/>
            <person name="Viragh M."/>
            <person name="Drula E."/>
            <person name="Min B."/>
            <person name="Chaduli D."/>
            <person name="Navarro D."/>
            <person name="Favel A."/>
            <person name="Norest M."/>
            <person name="Lesage-Meessen L."/>
            <person name="Balint B."/>
            <person name="Merenyi Z."/>
            <person name="de Eugenio L."/>
            <person name="Morin E."/>
            <person name="Martinez A.T."/>
            <person name="Baldrian P."/>
            <person name="Stursova M."/>
            <person name="Martinez M.J."/>
            <person name="Novotny C."/>
            <person name="Magnuson J.K."/>
            <person name="Spatafora J.W."/>
            <person name="Maurice S."/>
            <person name="Pangilinan J."/>
            <person name="Andreopoulos W."/>
            <person name="LaButti K."/>
            <person name="Hundley H."/>
            <person name="Na H."/>
            <person name="Kuo A."/>
            <person name="Barry K."/>
            <person name="Lipzen A."/>
            <person name="Henrissat B."/>
            <person name="Riley R."/>
            <person name="Ahrendt S."/>
            <person name="Nagy L.G."/>
            <person name="Grigoriev I.V."/>
            <person name="Martin F."/>
            <person name="Rosso M.N."/>
        </authorList>
    </citation>
    <scope>NUCLEOTIDE SEQUENCE [LARGE SCALE GENOMIC DNA]</scope>
    <source>
        <strain evidence="1 2">CIRM-BRFM 1785</strain>
    </source>
</reference>
<organism evidence="1 2">
    <name type="scientific">Rhodofomes roseus</name>
    <dbReference type="NCBI Taxonomy" id="34475"/>
    <lineage>
        <taxon>Eukaryota</taxon>
        <taxon>Fungi</taxon>
        <taxon>Dikarya</taxon>
        <taxon>Basidiomycota</taxon>
        <taxon>Agaricomycotina</taxon>
        <taxon>Agaricomycetes</taxon>
        <taxon>Polyporales</taxon>
        <taxon>Rhodofomes</taxon>
    </lineage>
</organism>
<dbReference type="Proteomes" id="UP000814176">
    <property type="component" value="Unassembled WGS sequence"/>
</dbReference>
<proteinExistence type="predicted"/>
<dbReference type="EMBL" id="JADCUA010000010">
    <property type="protein sequence ID" value="KAH9836566.1"/>
    <property type="molecule type" value="Genomic_DNA"/>
</dbReference>
<name>A0ABQ8KFK8_9APHY</name>
<dbReference type="GeneID" id="71999556"/>
<protein>
    <submittedName>
        <fullName evidence="1">Uncharacterized protein</fullName>
    </submittedName>
</protein>
<accession>A0ABQ8KFK8</accession>
<comment type="caution">
    <text evidence="1">The sequence shown here is derived from an EMBL/GenBank/DDBJ whole genome shotgun (WGS) entry which is preliminary data.</text>
</comment>